<dbReference type="InterPro" id="IPR049227">
    <property type="entry name" value="DUF6824"/>
</dbReference>
<proteinExistence type="predicted"/>
<organism evidence="3">
    <name type="scientific">Grammatophora oceanica</name>
    <dbReference type="NCBI Taxonomy" id="210454"/>
    <lineage>
        <taxon>Eukaryota</taxon>
        <taxon>Sar</taxon>
        <taxon>Stramenopiles</taxon>
        <taxon>Ochrophyta</taxon>
        <taxon>Bacillariophyta</taxon>
        <taxon>Fragilariophyceae</taxon>
        <taxon>Fragilariophycidae</taxon>
        <taxon>Rhabdonematales</taxon>
        <taxon>Grammatophoraceae</taxon>
        <taxon>Grammatophora</taxon>
    </lineage>
</organism>
<evidence type="ECO:0000259" key="2">
    <source>
        <dbReference type="Pfam" id="PF20710"/>
    </source>
</evidence>
<accession>A0A7S1VBN3</accession>
<name>A0A7S1VBN3_9STRA</name>
<protein>
    <recommendedName>
        <fullName evidence="2">DUF6824 domain-containing protein</fullName>
    </recommendedName>
</protein>
<gene>
    <name evidence="3" type="ORF">GOCE00092_LOCUS18511</name>
</gene>
<feature type="domain" description="DUF6824" evidence="2">
    <location>
        <begin position="95"/>
        <end position="180"/>
    </location>
</feature>
<dbReference type="AlphaFoldDB" id="A0A7S1VBN3"/>
<dbReference type="Pfam" id="PF20710">
    <property type="entry name" value="DUF6824"/>
    <property type="match status" value="1"/>
</dbReference>
<dbReference type="EMBL" id="HBGK01035777">
    <property type="protein sequence ID" value="CAD9294421.1"/>
    <property type="molecule type" value="Transcribed_RNA"/>
</dbReference>
<reference evidence="3" key="1">
    <citation type="submission" date="2021-01" db="EMBL/GenBank/DDBJ databases">
        <authorList>
            <person name="Corre E."/>
            <person name="Pelletier E."/>
            <person name="Niang G."/>
            <person name="Scheremetjew M."/>
            <person name="Finn R."/>
            <person name="Kale V."/>
            <person name="Holt S."/>
            <person name="Cochrane G."/>
            <person name="Meng A."/>
            <person name="Brown T."/>
            <person name="Cohen L."/>
        </authorList>
    </citation>
    <scope>NUCLEOTIDE SEQUENCE</scope>
    <source>
        <strain evidence="3">CCMP 410</strain>
    </source>
</reference>
<feature type="compositionally biased region" description="Polar residues" evidence="1">
    <location>
        <begin position="216"/>
        <end position="237"/>
    </location>
</feature>
<feature type="region of interest" description="Disordered" evidence="1">
    <location>
        <begin position="216"/>
        <end position="242"/>
    </location>
</feature>
<evidence type="ECO:0000256" key="1">
    <source>
        <dbReference type="SAM" id="MobiDB-lite"/>
    </source>
</evidence>
<sequence>MGWDQASTTLVTSNNMNEDSFLNEHEIFKVVGRNAALCFDEEKVQADAPASTSEPAPFRASSSLPFRISSSRSLGSYMLKPTEAGEGIKVPHKHDVLCGRGGAVNNHAGNVSYRRVVEKNKPVYHTCKLSQRVLLSQSIVEAISGQKPPGRFLSFDKKTKMWFDIGTMAAIRKTSQALREVKRNSSASAAQTKITLKKAPKSLKKAFDDLQQQDSEECSNPFSCEDSSVSLAETPTQADEEEEMDLFDAEFDQPHHILDVFDLVDANHAAV</sequence>
<evidence type="ECO:0000313" key="3">
    <source>
        <dbReference type="EMBL" id="CAD9294421.1"/>
    </source>
</evidence>